<reference evidence="3 4" key="1">
    <citation type="submission" date="2016-11" db="EMBL/GenBank/DDBJ databases">
        <authorList>
            <person name="Jaros S."/>
            <person name="Januszkiewicz K."/>
            <person name="Wedrychowicz H."/>
        </authorList>
    </citation>
    <scope>NUCLEOTIDE SEQUENCE [LARGE SCALE GENOMIC DNA]</scope>
    <source>
        <strain evidence="3 4">CGMCC 1.10681</strain>
    </source>
</reference>
<dbReference type="PRINTS" id="PR00096">
    <property type="entry name" value="GATASE"/>
</dbReference>
<protein>
    <submittedName>
        <fullName evidence="3">Anthranilate synthase component 2</fullName>
    </submittedName>
</protein>
<dbReference type="Proteomes" id="UP000184184">
    <property type="component" value="Unassembled WGS sequence"/>
</dbReference>
<feature type="domain" description="Glutamine amidotransferase" evidence="2">
    <location>
        <begin position="3"/>
        <end position="185"/>
    </location>
</feature>
<evidence type="ECO:0000259" key="2">
    <source>
        <dbReference type="Pfam" id="PF00117"/>
    </source>
</evidence>
<dbReference type="EMBL" id="FRCZ01000002">
    <property type="protein sequence ID" value="SHM94042.1"/>
    <property type="molecule type" value="Genomic_DNA"/>
</dbReference>
<dbReference type="PROSITE" id="PS51273">
    <property type="entry name" value="GATASE_TYPE_1"/>
    <property type="match status" value="1"/>
</dbReference>
<gene>
    <name evidence="3" type="ORF">SAMN05216179_1345</name>
</gene>
<keyword evidence="1" id="KW-0315">Glutamine amidotransferase</keyword>
<sequence>MIVIIDNYDSFTYNLVQYYRQMREDVVVFRNDSTSIDEIASLNPTLLVLSPGPGTPTDSGISFRALKHFHNTIPVFGVCLGMQIIIEFFGGKIIRANKPMHGMTSTIHHENVGVFHNLPSFFNVTRYHSLVAKKNSMPNTLLITAQTEDQTVMAVKHQFLPIEGVQFHPEAILTEYGYELLENSLHLIGKSDNYRREVL</sequence>
<dbReference type="FunFam" id="3.40.50.880:FF:000003">
    <property type="entry name" value="Anthranilate synthase component II"/>
    <property type="match status" value="1"/>
</dbReference>
<evidence type="ECO:0000256" key="1">
    <source>
        <dbReference type="ARBA" id="ARBA00022962"/>
    </source>
</evidence>
<dbReference type="GO" id="GO:0005829">
    <property type="term" value="C:cytosol"/>
    <property type="evidence" value="ECO:0007669"/>
    <property type="project" value="TreeGrafter"/>
</dbReference>
<dbReference type="InterPro" id="IPR029062">
    <property type="entry name" value="Class_I_gatase-like"/>
</dbReference>
<dbReference type="InterPro" id="IPR006221">
    <property type="entry name" value="TrpG/PapA_dom"/>
</dbReference>
<dbReference type="GO" id="GO:0000162">
    <property type="term" value="P:L-tryptophan biosynthetic process"/>
    <property type="evidence" value="ECO:0007669"/>
    <property type="project" value="TreeGrafter"/>
</dbReference>
<evidence type="ECO:0000313" key="3">
    <source>
        <dbReference type="EMBL" id="SHM94042.1"/>
    </source>
</evidence>
<dbReference type="AlphaFoldDB" id="A0A1M7MSV8"/>
<dbReference type="Gene3D" id="3.40.50.880">
    <property type="match status" value="1"/>
</dbReference>
<dbReference type="PANTHER" id="PTHR43418:SF4">
    <property type="entry name" value="MULTIFUNCTIONAL TRYPTOPHAN BIOSYNTHESIS PROTEIN"/>
    <property type="match status" value="1"/>
</dbReference>
<dbReference type="STRING" id="1027249.SAMN05216179_1345"/>
<dbReference type="CDD" id="cd01743">
    <property type="entry name" value="GATase1_Anthranilate_Synthase"/>
    <property type="match status" value="1"/>
</dbReference>
<accession>A0A1M7MSV8</accession>
<dbReference type="PRINTS" id="PR00097">
    <property type="entry name" value="ANTSNTHASEII"/>
</dbReference>
<dbReference type="GO" id="GO:0004049">
    <property type="term" value="F:anthranilate synthase activity"/>
    <property type="evidence" value="ECO:0007669"/>
    <property type="project" value="TreeGrafter"/>
</dbReference>
<dbReference type="InterPro" id="IPR017926">
    <property type="entry name" value="GATASE"/>
</dbReference>
<keyword evidence="4" id="KW-1185">Reference proteome</keyword>
<dbReference type="SUPFAM" id="SSF52317">
    <property type="entry name" value="Class I glutamine amidotransferase-like"/>
    <property type="match status" value="1"/>
</dbReference>
<dbReference type="NCBIfam" id="TIGR00566">
    <property type="entry name" value="trpG_papA"/>
    <property type="match status" value="1"/>
</dbReference>
<dbReference type="RefSeq" id="WP_073200959.1">
    <property type="nucleotide sequence ID" value="NZ_FRCZ01000002.1"/>
</dbReference>
<evidence type="ECO:0000313" key="4">
    <source>
        <dbReference type="Proteomes" id="UP000184184"/>
    </source>
</evidence>
<dbReference type="PANTHER" id="PTHR43418">
    <property type="entry name" value="MULTIFUNCTIONAL TRYPTOPHAN BIOSYNTHESIS PROTEIN-RELATED"/>
    <property type="match status" value="1"/>
</dbReference>
<dbReference type="InterPro" id="IPR050472">
    <property type="entry name" value="Anth_synth/Amidotransfase"/>
</dbReference>
<dbReference type="OrthoDB" id="9804328at2"/>
<dbReference type="PRINTS" id="PR00099">
    <property type="entry name" value="CPSGATASE"/>
</dbReference>
<organism evidence="3 4">
    <name type="scientific">Gracilibacillus kekensis</name>
    <dbReference type="NCBI Taxonomy" id="1027249"/>
    <lineage>
        <taxon>Bacteria</taxon>
        <taxon>Bacillati</taxon>
        <taxon>Bacillota</taxon>
        <taxon>Bacilli</taxon>
        <taxon>Bacillales</taxon>
        <taxon>Bacillaceae</taxon>
        <taxon>Gracilibacillus</taxon>
    </lineage>
</organism>
<proteinExistence type="predicted"/>
<dbReference type="Pfam" id="PF00117">
    <property type="entry name" value="GATase"/>
    <property type="match status" value="1"/>
</dbReference>
<name>A0A1M7MSV8_9BACI</name>